<keyword evidence="3" id="KW-1185">Reference proteome</keyword>
<evidence type="ECO:0000313" key="2">
    <source>
        <dbReference type="EMBL" id="KAK0413598.1"/>
    </source>
</evidence>
<sequence length="222" mass="24954">MSPRRRRPIISNPSASPCIADGFPLLLPSSPNGANLSIINIVHREQPTIFMYFLLSAVVIWFLNLIHVVEHTVSAAEKCYSCSSAQLNFRWPKTDDNRLLYLKNFPFFANESCDNVRDRIPVVACPNSVCVKVVIYEPPPSRQICVQGPAIVRDCWSRIMYDYDEKYSLAPGNTTKVRLAREDDYNSTVGHIYTCKGYLCNSAPKISAIFTLIISFAVLTAV</sequence>
<dbReference type="EMBL" id="JAUCMV010000003">
    <property type="protein sequence ID" value="KAK0413598.1"/>
    <property type="molecule type" value="Genomic_DNA"/>
</dbReference>
<dbReference type="Proteomes" id="UP001175271">
    <property type="component" value="Unassembled WGS sequence"/>
</dbReference>
<keyword evidence="1" id="KW-0812">Transmembrane</keyword>
<feature type="transmembrane region" description="Helical" evidence="1">
    <location>
        <begin position="49"/>
        <end position="69"/>
    </location>
</feature>
<gene>
    <name evidence="2" type="ORF">QR680_006894</name>
</gene>
<evidence type="ECO:0000256" key="1">
    <source>
        <dbReference type="SAM" id="Phobius"/>
    </source>
</evidence>
<protein>
    <submittedName>
        <fullName evidence="2">Uncharacterized protein</fullName>
    </submittedName>
</protein>
<keyword evidence="1" id="KW-0472">Membrane</keyword>
<proteinExistence type="predicted"/>
<evidence type="ECO:0000313" key="3">
    <source>
        <dbReference type="Proteomes" id="UP001175271"/>
    </source>
</evidence>
<comment type="caution">
    <text evidence="2">The sequence shown here is derived from an EMBL/GenBank/DDBJ whole genome shotgun (WGS) entry which is preliminary data.</text>
</comment>
<reference evidence="2" key="1">
    <citation type="submission" date="2023-06" db="EMBL/GenBank/DDBJ databases">
        <title>Genomic analysis of the entomopathogenic nematode Steinernema hermaphroditum.</title>
        <authorList>
            <person name="Schwarz E.M."/>
            <person name="Heppert J.K."/>
            <person name="Baniya A."/>
            <person name="Schwartz H.T."/>
            <person name="Tan C.-H."/>
            <person name="Antoshechkin I."/>
            <person name="Sternberg P.W."/>
            <person name="Goodrich-Blair H."/>
            <person name="Dillman A.R."/>
        </authorList>
    </citation>
    <scope>NUCLEOTIDE SEQUENCE</scope>
    <source>
        <strain evidence="2">PS9179</strain>
        <tissue evidence="2">Whole animal</tissue>
    </source>
</reference>
<keyword evidence="1" id="KW-1133">Transmembrane helix</keyword>
<dbReference type="AlphaFoldDB" id="A0AA39LXU5"/>
<name>A0AA39LXU5_9BILA</name>
<accession>A0AA39LXU5</accession>
<organism evidence="2 3">
    <name type="scientific">Steinernema hermaphroditum</name>
    <dbReference type="NCBI Taxonomy" id="289476"/>
    <lineage>
        <taxon>Eukaryota</taxon>
        <taxon>Metazoa</taxon>
        <taxon>Ecdysozoa</taxon>
        <taxon>Nematoda</taxon>
        <taxon>Chromadorea</taxon>
        <taxon>Rhabditida</taxon>
        <taxon>Tylenchina</taxon>
        <taxon>Panagrolaimomorpha</taxon>
        <taxon>Strongyloidoidea</taxon>
        <taxon>Steinernematidae</taxon>
        <taxon>Steinernema</taxon>
    </lineage>
</organism>